<dbReference type="EMBL" id="CP022684">
    <property type="protein sequence ID" value="AUM13325.1"/>
    <property type="molecule type" value="Genomic_DNA"/>
</dbReference>
<organism evidence="6 7">
    <name type="scientific">Ketobacter alkanivorans</name>
    <dbReference type="NCBI Taxonomy" id="1917421"/>
    <lineage>
        <taxon>Bacteria</taxon>
        <taxon>Pseudomonadati</taxon>
        <taxon>Pseudomonadota</taxon>
        <taxon>Gammaproteobacteria</taxon>
        <taxon>Pseudomonadales</taxon>
        <taxon>Ketobacteraceae</taxon>
        <taxon>Ketobacter</taxon>
    </lineage>
</organism>
<dbReference type="GO" id="GO:0005829">
    <property type="term" value="C:cytosol"/>
    <property type="evidence" value="ECO:0007669"/>
    <property type="project" value="TreeGrafter"/>
</dbReference>
<dbReference type="GO" id="GO:0002128">
    <property type="term" value="P:tRNA nucleoside ribose methylation"/>
    <property type="evidence" value="ECO:0007669"/>
    <property type="project" value="TreeGrafter"/>
</dbReference>
<dbReference type="GO" id="GO:0003723">
    <property type="term" value="F:RNA binding"/>
    <property type="evidence" value="ECO:0007669"/>
    <property type="project" value="InterPro"/>
</dbReference>
<keyword evidence="7" id="KW-1185">Reference proteome</keyword>
<dbReference type="Pfam" id="PF00588">
    <property type="entry name" value="SpoU_methylase"/>
    <property type="match status" value="1"/>
</dbReference>
<protein>
    <submittedName>
        <fullName evidence="6">23S rRNA methyltransferase</fullName>
    </submittedName>
</protein>
<dbReference type="KEGG" id="kak:Kalk_13220"/>
<evidence type="ECO:0000256" key="3">
    <source>
        <dbReference type="ARBA" id="ARBA00022679"/>
    </source>
</evidence>
<dbReference type="InterPro" id="IPR029028">
    <property type="entry name" value="Alpha/beta_knot_MTases"/>
</dbReference>
<evidence type="ECO:0000256" key="1">
    <source>
        <dbReference type="ARBA" id="ARBA00007228"/>
    </source>
</evidence>
<dbReference type="Gene3D" id="3.40.1280.10">
    <property type="match status" value="1"/>
</dbReference>
<dbReference type="PANTHER" id="PTHR42786:SF6">
    <property type="entry name" value="TRNA_RRNA METHYLTRANSFERASE SPOU TYPE DOMAIN-CONTAINING PROTEIN"/>
    <property type="match status" value="1"/>
</dbReference>
<dbReference type="InterPro" id="IPR001537">
    <property type="entry name" value="SpoU_MeTrfase"/>
</dbReference>
<keyword evidence="3 6" id="KW-0808">Transferase</keyword>
<evidence type="ECO:0000256" key="2">
    <source>
        <dbReference type="ARBA" id="ARBA00022603"/>
    </source>
</evidence>
<feature type="domain" description="tRNA/rRNA methyltransferase SpoU type" evidence="5">
    <location>
        <begin position="1"/>
        <end position="121"/>
    </location>
</feature>
<comment type="similarity">
    <text evidence="1">Belongs to the class IV-like SAM-binding methyltransferase superfamily. RNA methyltransferase TrmH family.</text>
</comment>
<evidence type="ECO:0000313" key="6">
    <source>
        <dbReference type="EMBL" id="AUM13325.1"/>
    </source>
</evidence>
<dbReference type="InterPro" id="IPR029026">
    <property type="entry name" value="tRNA_m1G_MTases_N"/>
</dbReference>
<keyword evidence="4" id="KW-0949">S-adenosyl-L-methionine</keyword>
<keyword evidence="2 6" id="KW-0489">Methyltransferase</keyword>
<evidence type="ECO:0000256" key="4">
    <source>
        <dbReference type="ARBA" id="ARBA00022691"/>
    </source>
</evidence>
<reference evidence="7" key="1">
    <citation type="submission" date="2017-08" db="EMBL/GenBank/DDBJ databases">
        <title>Direct submision.</title>
        <authorList>
            <person name="Kim S.-J."/>
            <person name="Rhee S.-K."/>
        </authorList>
    </citation>
    <scope>NUCLEOTIDE SEQUENCE [LARGE SCALE GENOMIC DNA]</scope>
    <source>
        <strain evidence="7">GI5</strain>
    </source>
</reference>
<dbReference type="AlphaFoldDB" id="A0A2K9LPD3"/>
<dbReference type="PANTHER" id="PTHR42786">
    <property type="entry name" value="TRNA/RRNA METHYLTRANSFERASE"/>
    <property type="match status" value="1"/>
</dbReference>
<dbReference type="GO" id="GO:0008173">
    <property type="term" value="F:RNA methyltransferase activity"/>
    <property type="evidence" value="ECO:0007669"/>
    <property type="project" value="InterPro"/>
</dbReference>
<dbReference type="InterPro" id="IPR004384">
    <property type="entry name" value="RNA_MeTrfase_TrmJ/LasT"/>
</dbReference>
<dbReference type="SUPFAM" id="SSF75217">
    <property type="entry name" value="alpha/beta knot"/>
    <property type="match status" value="1"/>
</dbReference>
<dbReference type="Proteomes" id="UP000235116">
    <property type="component" value="Chromosome"/>
</dbReference>
<accession>A0A2K9LPD3</accession>
<evidence type="ECO:0000259" key="5">
    <source>
        <dbReference type="Pfam" id="PF00588"/>
    </source>
</evidence>
<sequence>MGSVLRAAGCFMAQSVFYSGTRYAKAAAFQTDTHKASTQIPLVAVDDVLDCAAPGMSVVCVELAENAIPLNEFSHPDDALYVFGPEDGTIPQSVIDQADATVFIPTHGCLNLAASVNVVLYDRISKLGLQSDPNALIKKVRDRNNNVKVRT</sequence>
<gene>
    <name evidence="6" type="ORF">Kalk_13220</name>
</gene>
<name>A0A2K9LPD3_9GAMM</name>
<proteinExistence type="inferred from homology"/>
<dbReference type="OrthoDB" id="4578643at2"/>
<evidence type="ECO:0000313" key="7">
    <source>
        <dbReference type="Proteomes" id="UP000235116"/>
    </source>
</evidence>